<protein>
    <submittedName>
        <fullName evidence="3">Uncharacterized protein</fullName>
    </submittedName>
</protein>
<accession>A0ABX8TEJ2</accession>
<organism evidence="3 4">
    <name type="scientific">Brevundimonas nasdae</name>
    <dbReference type="NCBI Taxonomy" id="172043"/>
    <lineage>
        <taxon>Bacteria</taxon>
        <taxon>Pseudomonadati</taxon>
        <taxon>Pseudomonadota</taxon>
        <taxon>Alphaproteobacteria</taxon>
        <taxon>Caulobacterales</taxon>
        <taxon>Caulobacteraceae</taxon>
        <taxon>Brevundimonas</taxon>
    </lineage>
</organism>
<dbReference type="RefSeq" id="WP_219355168.1">
    <property type="nucleotide sequence ID" value="NZ_CP080034.1"/>
</dbReference>
<evidence type="ECO:0000256" key="2">
    <source>
        <dbReference type="SAM" id="MobiDB-lite"/>
    </source>
</evidence>
<reference evidence="3 4" key="1">
    <citation type="submission" date="2021-07" db="EMBL/GenBank/DDBJ databases">
        <title>Isolation and characterization of bacteria from a gold mining with a capacity of golden bioaccumulation.</title>
        <authorList>
            <person name="Yang X.J."/>
        </authorList>
    </citation>
    <scope>NUCLEOTIDE SEQUENCE [LARGE SCALE GENOMIC DNA]</scope>
    <source>
        <strain evidence="3 4">Au29</strain>
    </source>
</reference>
<proteinExistence type="predicted"/>
<keyword evidence="1" id="KW-0175">Coiled coil</keyword>
<dbReference type="Proteomes" id="UP000824334">
    <property type="component" value="Chromosome"/>
</dbReference>
<dbReference type="EMBL" id="CP080034">
    <property type="protein sequence ID" value="QYC09611.1"/>
    <property type="molecule type" value="Genomic_DNA"/>
</dbReference>
<gene>
    <name evidence="3" type="ORF">KWG56_13605</name>
</gene>
<evidence type="ECO:0000256" key="1">
    <source>
        <dbReference type="SAM" id="Coils"/>
    </source>
</evidence>
<evidence type="ECO:0000313" key="3">
    <source>
        <dbReference type="EMBL" id="QYC09611.1"/>
    </source>
</evidence>
<feature type="coiled-coil region" evidence="1">
    <location>
        <begin position="48"/>
        <end position="75"/>
    </location>
</feature>
<keyword evidence="4" id="KW-1185">Reference proteome</keyword>
<sequence>MSFSRTIPPSFSNPASRSRHGLDAFDVSSVANGTDKASFTYADPPFKARKVEQIVASLTNQLNNERQHCDQGNEEAFVFGSRAMITPSSG</sequence>
<feature type="region of interest" description="Disordered" evidence="2">
    <location>
        <begin position="1"/>
        <end position="22"/>
    </location>
</feature>
<dbReference type="GeneID" id="94376317"/>
<evidence type="ECO:0000313" key="4">
    <source>
        <dbReference type="Proteomes" id="UP000824334"/>
    </source>
</evidence>
<name>A0ABX8TEJ2_9CAUL</name>
<feature type="compositionally biased region" description="Polar residues" evidence="2">
    <location>
        <begin position="1"/>
        <end position="16"/>
    </location>
</feature>